<protein>
    <submittedName>
        <fullName evidence="1">Methyltransferase domain-containing protein</fullName>
    </submittedName>
</protein>
<dbReference type="Gene3D" id="3.40.50.150">
    <property type="entry name" value="Vaccinia Virus protein VP39"/>
    <property type="match status" value="1"/>
</dbReference>
<name>A0AAE9PU26_PAEPO</name>
<dbReference type="GO" id="GO:0032259">
    <property type="term" value="P:methylation"/>
    <property type="evidence" value="ECO:0007669"/>
    <property type="project" value="UniProtKB-KW"/>
</dbReference>
<keyword evidence="1" id="KW-0808">Transferase</keyword>
<evidence type="ECO:0000313" key="1">
    <source>
        <dbReference type="EMBL" id="UZP76342.1"/>
    </source>
</evidence>
<gene>
    <name evidence="1" type="ORF">MF626_07480</name>
</gene>
<dbReference type="EMBL" id="CP097770">
    <property type="protein sequence ID" value="UZP76342.1"/>
    <property type="molecule type" value="Genomic_DNA"/>
</dbReference>
<dbReference type="Pfam" id="PF13489">
    <property type="entry name" value="Methyltransf_23"/>
    <property type="match status" value="1"/>
</dbReference>
<sequence>MVGNLNDIQFDEKFDYITLIGVLEYAGKFTNTAEPYLDFLKSIKKMLKPDGVLIVAIENKLGLKYWAGRKEDHTGVQFESLEGYISDKGVKTFGKTDLTNLLETAGFQNSQFYYPMPDYKLPTQIFSDDCFPKVGELEKVTPSYDTEQTVCFEEYLVFNNIIQNGHFDLFANSFLVFSENYEGTAK</sequence>
<keyword evidence="1" id="KW-0489">Methyltransferase</keyword>
<proteinExistence type="predicted"/>
<dbReference type="SUPFAM" id="SSF53335">
    <property type="entry name" value="S-adenosyl-L-methionine-dependent methyltransferases"/>
    <property type="match status" value="1"/>
</dbReference>
<dbReference type="CDD" id="cd02440">
    <property type="entry name" value="AdoMet_MTases"/>
    <property type="match status" value="1"/>
</dbReference>
<accession>A0AAE9PU26</accession>
<organism evidence="1">
    <name type="scientific">Paenibacillus polymyxa</name>
    <name type="common">Bacillus polymyxa</name>
    <dbReference type="NCBI Taxonomy" id="1406"/>
    <lineage>
        <taxon>Bacteria</taxon>
        <taxon>Bacillati</taxon>
        <taxon>Bacillota</taxon>
        <taxon>Bacilli</taxon>
        <taxon>Bacillales</taxon>
        <taxon>Paenibacillaceae</taxon>
        <taxon>Paenibacillus</taxon>
    </lineage>
</organism>
<reference evidence="1" key="1">
    <citation type="submission" date="2022-11" db="EMBL/GenBank/DDBJ databases">
        <authorList>
            <person name="Vasilchenko N.G."/>
            <person name="Prazdnova E.V."/>
            <person name="Gorovtsov A.V."/>
            <person name="Chistyakov V.A."/>
            <person name="Pak M.L."/>
        </authorList>
    </citation>
    <scope>NUCLEOTIDE SEQUENCE</scope>
    <source>
        <strain evidence="1">R 4.5</strain>
    </source>
</reference>
<dbReference type="GO" id="GO:0008168">
    <property type="term" value="F:methyltransferase activity"/>
    <property type="evidence" value="ECO:0007669"/>
    <property type="project" value="UniProtKB-KW"/>
</dbReference>
<dbReference type="AlphaFoldDB" id="A0AAE9PU26"/>
<dbReference type="InterPro" id="IPR029063">
    <property type="entry name" value="SAM-dependent_MTases_sf"/>
</dbReference>